<feature type="region of interest" description="Disordered" evidence="7">
    <location>
        <begin position="376"/>
        <end position="428"/>
    </location>
</feature>
<reference evidence="10 11" key="1">
    <citation type="submission" date="2024-08" db="EMBL/GenBank/DDBJ databases">
        <authorList>
            <person name="Cucini C."/>
            <person name="Frati F."/>
        </authorList>
    </citation>
    <scope>NUCLEOTIDE SEQUENCE [LARGE SCALE GENOMIC DNA]</scope>
</reference>
<feature type="compositionally biased region" description="Low complexity" evidence="7">
    <location>
        <begin position="289"/>
        <end position="319"/>
    </location>
</feature>
<dbReference type="Pfam" id="PF00229">
    <property type="entry name" value="TNF"/>
    <property type="match status" value="1"/>
</dbReference>
<comment type="similarity">
    <text evidence="2">Belongs to the tumor necrosis factor family.</text>
</comment>
<sequence>MKPEFSEILIPASKLHTSPSTDSCIRYVGVDKGNTTMNKYLIGAAILLAFGGAIITTAFIVRYEDKLNHYEHRISSLEKELSTIYEIWEEEYGPSHVSEKDFEYEIPSHSNVFGSDENSEDEYLSKEEEQQTVRHHENKEHEDDALSRRKRQIPFPTVPTYGPDVERTSDGVPILETSYLDRTDTRAPAPVFRTFEEVPTTDSEGLRLYEGLVATGGRNEPRSLDFAGQNSGILPHHRTSAAWSERESSSSSGIQLKSGDSYSPLTSGFGESTGPQISDDSHYRRTSSGRRSSSSGSGSRTGAGSSASYSSSSGTRSSTLVSGVTPGTYHRSSRVPATSDFLYPSTSQSGSRNIQYPPLKRLGQGDGEVIARVLQTDNDNDADVPNSASASASYGETASAHSESRRRQGSRRVTPKRQTGFKHARKFTDSGSGEISIVKAEAWVEGPGKAIAAHYVADVSNFTTSHKHYEGNGRLRNADGIFASWKPSDWMEPKTSDEEKNFVLNKNGVLTVKKAGLYYVYGQIHYLDEHDINGYVIQVNTTPFLQCTTMTETNNAGSKSNSCFTAGITHLKENDRIIVKDIETNRYSIFKPEKSFFGLMKIGDVSH</sequence>
<dbReference type="PROSITE" id="PS50049">
    <property type="entry name" value="THD_2"/>
    <property type="match status" value="1"/>
</dbReference>
<feature type="region of interest" description="Disordered" evidence="7">
    <location>
        <begin position="109"/>
        <end position="170"/>
    </location>
</feature>
<keyword evidence="8" id="KW-0812">Transmembrane</keyword>
<dbReference type="InterPro" id="IPR008983">
    <property type="entry name" value="Tumour_necrosis_fac-like_dom"/>
</dbReference>
<dbReference type="InterPro" id="IPR021184">
    <property type="entry name" value="TNF_CS"/>
</dbReference>
<feature type="domain" description="THD" evidence="9">
    <location>
        <begin position="451"/>
        <end position="602"/>
    </location>
</feature>
<evidence type="ECO:0000256" key="7">
    <source>
        <dbReference type="SAM" id="MobiDB-lite"/>
    </source>
</evidence>
<evidence type="ECO:0000313" key="10">
    <source>
        <dbReference type="EMBL" id="CAL8114108.1"/>
    </source>
</evidence>
<evidence type="ECO:0000256" key="1">
    <source>
        <dbReference type="ARBA" id="ARBA00004613"/>
    </source>
</evidence>
<keyword evidence="3" id="KW-0202">Cytokine</keyword>
<feature type="compositionally biased region" description="Polar residues" evidence="7">
    <location>
        <begin position="253"/>
        <end position="278"/>
    </location>
</feature>
<keyword evidence="5" id="KW-1015">Disulfide bond</keyword>
<evidence type="ECO:0000256" key="3">
    <source>
        <dbReference type="ARBA" id="ARBA00022514"/>
    </source>
</evidence>
<comment type="subcellular location">
    <subcellularLocation>
        <location evidence="1">Secreted</location>
    </subcellularLocation>
</comment>
<organism evidence="10 11">
    <name type="scientific">Orchesella dallaii</name>
    <dbReference type="NCBI Taxonomy" id="48710"/>
    <lineage>
        <taxon>Eukaryota</taxon>
        <taxon>Metazoa</taxon>
        <taxon>Ecdysozoa</taxon>
        <taxon>Arthropoda</taxon>
        <taxon>Hexapoda</taxon>
        <taxon>Collembola</taxon>
        <taxon>Entomobryomorpha</taxon>
        <taxon>Entomobryoidea</taxon>
        <taxon>Orchesellidae</taxon>
        <taxon>Orchesellinae</taxon>
        <taxon>Orchesella</taxon>
    </lineage>
</organism>
<gene>
    <name evidence="10" type="ORF">ODALV1_LOCUS16315</name>
</gene>
<dbReference type="EMBL" id="CAXLJM020000049">
    <property type="protein sequence ID" value="CAL8114108.1"/>
    <property type="molecule type" value="Genomic_DNA"/>
</dbReference>
<feature type="region of interest" description="Disordered" evidence="7">
    <location>
        <begin position="216"/>
        <end position="362"/>
    </location>
</feature>
<feature type="compositionally biased region" description="Polar residues" evidence="7">
    <location>
        <begin position="344"/>
        <end position="354"/>
    </location>
</feature>
<dbReference type="InterPro" id="IPR051748">
    <property type="entry name" value="TNF_Ligand_Superfamily"/>
</dbReference>
<keyword evidence="8" id="KW-0472">Membrane</keyword>
<keyword evidence="6" id="KW-0325">Glycoprotein</keyword>
<evidence type="ECO:0000259" key="9">
    <source>
        <dbReference type="PROSITE" id="PS50049"/>
    </source>
</evidence>
<feature type="transmembrane region" description="Helical" evidence="8">
    <location>
        <begin position="40"/>
        <end position="61"/>
    </location>
</feature>
<evidence type="ECO:0000256" key="8">
    <source>
        <dbReference type="SAM" id="Phobius"/>
    </source>
</evidence>
<keyword evidence="8" id="KW-1133">Transmembrane helix</keyword>
<feature type="compositionally biased region" description="Basic and acidic residues" evidence="7">
    <location>
        <begin position="123"/>
        <end position="147"/>
    </location>
</feature>
<protein>
    <recommendedName>
        <fullName evidence="9">THD domain-containing protein</fullName>
    </recommendedName>
</protein>
<evidence type="ECO:0000256" key="4">
    <source>
        <dbReference type="ARBA" id="ARBA00022525"/>
    </source>
</evidence>
<dbReference type="PROSITE" id="PS00251">
    <property type="entry name" value="THD_1"/>
    <property type="match status" value="1"/>
</dbReference>
<dbReference type="Gene3D" id="2.60.120.40">
    <property type="match status" value="1"/>
</dbReference>
<dbReference type="PANTHER" id="PTHR15151:SF24">
    <property type="entry name" value="A PROLIFERATION-INDUCING LIGAND-LIKE PROTEIN-RELATED"/>
    <property type="match status" value="1"/>
</dbReference>
<accession>A0ABP1R1W3</accession>
<keyword evidence="4" id="KW-0964">Secreted</keyword>
<dbReference type="Proteomes" id="UP001642540">
    <property type="component" value="Unassembled WGS sequence"/>
</dbReference>
<name>A0ABP1R1W3_9HEXA</name>
<dbReference type="SUPFAM" id="SSF49842">
    <property type="entry name" value="TNF-like"/>
    <property type="match status" value="1"/>
</dbReference>
<evidence type="ECO:0000313" key="11">
    <source>
        <dbReference type="Proteomes" id="UP001642540"/>
    </source>
</evidence>
<evidence type="ECO:0000256" key="5">
    <source>
        <dbReference type="ARBA" id="ARBA00023157"/>
    </source>
</evidence>
<dbReference type="PANTHER" id="PTHR15151">
    <property type="entry name" value="PROTEIN EIGER"/>
    <property type="match status" value="1"/>
</dbReference>
<proteinExistence type="inferred from homology"/>
<keyword evidence="11" id="KW-1185">Reference proteome</keyword>
<feature type="compositionally biased region" description="Basic residues" evidence="7">
    <location>
        <begin position="407"/>
        <end position="425"/>
    </location>
</feature>
<feature type="compositionally biased region" description="Polar residues" evidence="7">
    <location>
        <begin position="386"/>
        <end position="401"/>
    </location>
</feature>
<evidence type="ECO:0000256" key="2">
    <source>
        <dbReference type="ARBA" id="ARBA00008670"/>
    </source>
</evidence>
<comment type="caution">
    <text evidence="10">The sequence shown here is derived from an EMBL/GenBank/DDBJ whole genome shotgun (WGS) entry which is preliminary data.</text>
</comment>
<evidence type="ECO:0000256" key="6">
    <source>
        <dbReference type="ARBA" id="ARBA00023180"/>
    </source>
</evidence>
<dbReference type="InterPro" id="IPR006052">
    <property type="entry name" value="TNF_dom"/>
</dbReference>